<sequence>MTAGGLSVMVALPGALKALTSRCVEAAIPKFLGTWMSFLLLSVLPSPTMSAVRRKNVGQRSITRNDGEVIVVASSVCGQREEDFGNGGSSSSPTAALAIRRNLYLVIYKD</sequence>
<gene>
    <name evidence="1" type="ORF">ZEAMMB73_Zm00001d031864</name>
</gene>
<dbReference type="AlphaFoldDB" id="A0A1D6KLY2"/>
<evidence type="ECO:0000313" key="1">
    <source>
        <dbReference type="EMBL" id="ONM03859.1"/>
    </source>
</evidence>
<protein>
    <submittedName>
        <fullName evidence="1">Uncharacterized protein</fullName>
    </submittedName>
</protein>
<accession>A0A1D6KLY2</accession>
<dbReference type="InParanoid" id="A0A1D6KLY2"/>
<proteinExistence type="predicted"/>
<dbReference type="EMBL" id="CM007647">
    <property type="protein sequence ID" value="ONM03859.1"/>
    <property type="molecule type" value="Genomic_DNA"/>
</dbReference>
<name>A0A1D6KLY2_MAIZE</name>
<organism evidence="1">
    <name type="scientific">Zea mays</name>
    <name type="common">Maize</name>
    <dbReference type="NCBI Taxonomy" id="4577"/>
    <lineage>
        <taxon>Eukaryota</taxon>
        <taxon>Viridiplantae</taxon>
        <taxon>Streptophyta</taxon>
        <taxon>Embryophyta</taxon>
        <taxon>Tracheophyta</taxon>
        <taxon>Spermatophyta</taxon>
        <taxon>Magnoliopsida</taxon>
        <taxon>Liliopsida</taxon>
        <taxon>Poales</taxon>
        <taxon>Poaceae</taxon>
        <taxon>PACMAD clade</taxon>
        <taxon>Panicoideae</taxon>
        <taxon>Andropogonodae</taxon>
        <taxon>Andropogoneae</taxon>
        <taxon>Tripsacinae</taxon>
        <taxon>Zea</taxon>
    </lineage>
</organism>
<reference evidence="1" key="1">
    <citation type="submission" date="2015-12" db="EMBL/GenBank/DDBJ databases">
        <title>Update maize B73 reference genome by single molecule sequencing technologies.</title>
        <authorList>
            <consortium name="Maize Genome Sequencing Project"/>
            <person name="Ware D."/>
        </authorList>
    </citation>
    <scope>NUCLEOTIDE SEQUENCE [LARGE SCALE GENOMIC DNA]</scope>
    <source>
        <tissue evidence="1">Seedling</tissue>
    </source>
</reference>